<dbReference type="EMBL" id="QGGO01000005">
    <property type="protein sequence ID" value="PWK27787.1"/>
    <property type="molecule type" value="Genomic_DNA"/>
</dbReference>
<proteinExistence type="predicted"/>
<dbReference type="Gene3D" id="3.40.1350.10">
    <property type="match status" value="1"/>
</dbReference>
<protein>
    <recommendedName>
        <fullName evidence="3">PD(D/E)XK endonuclease domain-containing protein</fullName>
    </recommendedName>
</protein>
<dbReference type="RefSeq" id="WP_109741958.1">
    <property type="nucleotide sequence ID" value="NZ_QGGO01000005.1"/>
</dbReference>
<accession>A0A316EGD3</accession>
<reference evidence="1 2" key="1">
    <citation type="submission" date="2018-05" db="EMBL/GenBank/DDBJ databases">
        <title>Genomic Encyclopedia of Archaeal and Bacterial Type Strains, Phase II (KMG-II): from individual species to whole genera.</title>
        <authorList>
            <person name="Goeker M."/>
        </authorList>
    </citation>
    <scope>NUCLEOTIDE SEQUENCE [LARGE SCALE GENOMIC DNA]</scope>
    <source>
        <strain evidence="1 2">DSM 22214</strain>
    </source>
</reference>
<sequence length="159" mass="18450">MNNQFPNEHLYFGKAGHLFVMSEFLLRGWNVAIPEVDVGDDIFVVKDFNGELVRVQVKTSKAIYLKNGGYTAQFKLSLKQLRDSIKEVSYVLVVREIENWNQPIIIDQETLLGLYENQSSGSEYKDNLTLRLTFKNGKVTNKQIDLTEYQNNFEDFIIF</sequence>
<dbReference type="Proteomes" id="UP000245489">
    <property type="component" value="Unassembled WGS sequence"/>
</dbReference>
<dbReference type="GO" id="GO:0003676">
    <property type="term" value="F:nucleic acid binding"/>
    <property type="evidence" value="ECO:0007669"/>
    <property type="project" value="InterPro"/>
</dbReference>
<evidence type="ECO:0008006" key="3">
    <source>
        <dbReference type="Google" id="ProtNLM"/>
    </source>
</evidence>
<dbReference type="AlphaFoldDB" id="A0A316EGD3"/>
<keyword evidence="2" id="KW-1185">Reference proteome</keyword>
<organism evidence="1 2">
    <name type="scientific">Arcicella aurantiaca</name>
    <dbReference type="NCBI Taxonomy" id="591202"/>
    <lineage>
        <taxon>Bacteria</taxon>
        <taxon>Pseudomonadati</taxon>
        <taxon>Bacteroidota</taxon>
        <taxon>Cytophagia</taxon>
        <taxon>Cytophagales</taxon>
        <taxon>Flectobacillaceae</taxon>
        <taxon>Arcicella</taxon>
    </lineage>
</organism>
<evidence type="ECO:0000313" key="1">
    <source>
        <dbReference type="EMBL" id="PWK27787.1"/>
    </source>
</evidence>
<evidence type="ECO:0000313" key="2">
    <source>
        <dbReference type="Proteomes" id="UP000245489"/>
    </source>
</evidence>
<comment type="caution">
    <text evidence="1">The sequence shown here is derived from an EMBL/GenBank/DDBJ whole genome shotgun (WGS) entry which is preliminary data.</text>
</comment>
<dbReference type="InterPro" id="IPR011856">
    <property type="entry name" value="tRNA_endonuc-like_dom_sf"/>
</dbReference>
<dbReference type="OrthoDB" id="952223at2"/>
<gene>
    <name evidence="1" type="ORF">LV89_01194</name>
</gene>
<name>A0A316EGD3_9BACT</name>